<evidence type="ECO:0000313" key="1">
    <source>
        <dbReference type="EMBL" id="NEZ64148.1"/>
    </source>
</evidence>
<dbReference type="RefSeq" id="WP_163664205.1">
    <property type="nucleotide sequence ID" value="NZ_QZCE01000002.1"/>
</dbReference>
<sequence length="83" mass="9267">MSPGEWTQRHQKINELTMQKNFRDNSANPPIGQVPDLLAQIQALVPVDRITMLRADGTRRNLTAWEQQLVTLNAPGYAAPSAD</sequence>
<protein>
    <submittedName>
        <fullName evidence="1">Uncharacterized protein</fullName>
    </submittedName>
</protein>
<evidence type="ECO:0000313" key="2">
    <source>
        <dbReference type="Proteomes" id="UP000473574"/>
    </source>
</evidence>
<organism evidence="1 2">
    <name type="scientific">Adonisia turfae CCMR0082</name>
    <dbReference type="NCBI Taxonomy" id="2304604"/>
    <lineage>
        <taxon>Bacteria</taxon>
        <taxon>Bacillati</taxon>
        <taxon>Cyanobacteriota</taxon>
        <taxon>Adonisia</taxon>
        <taxon>Adonisia turfae</taxon>
    </lineage>
</organism>
<name>A0A6M0S6P3_9CYAN</name>
<dbReference type="EMBL" id="QZCE01000002">
    <property type="protein sequence ID" value="NEZ64148.1"/>
    <property type="molecule type" value="Genomic_DNA"/>
</dbReference>
<proteinExistence type="predicted"/>
<reference evidence="1 2" key="1">
    <citation type="journal article" date="2020" name="Microb. Ecol.">
        <title>Ecogenomics of the Marine Benthic Filamentous Cyanobacterium Adonisia.</title>
        <authorList>
            <person name="Walter J.M."/>
            <person name="Coutinho F.H."/>
            <person name="Leomil L."/>
            <person name="Hargreaves P.I."/>
            <person name="Campeao M.E."/>
            <person name="Vieira V.V."/>
            <person name="Silva B.S."/>
            <person name="Fistarol G.O."/>
            <person name="Salomon P.S."/>
            <person name="Sawabe T."/>
            <person name="Mino S."/>
            <person name="Hosokawa M."/>
            <person name="Miyashita H."/>
            <person name="Maruyama F."/>
            <person name="van Verk M.C."/>
            <person name="Dutilh B.E."/>
            <person name="Thompson C.C."/>
            <person name="Thompson F.L."/>
        </authorList>
    </citation>
    <scope>NUCLEOTIDE SEQUENCE [LARGE SCALE GENOMIC DNA]</scope>
    <source>
        <strain evidence="1 2">CCMR0082</strain>
    </source>
</reference>
<dbReference type="AlphaFoldDB" id="A0A6M0S6P3"/>
<dbReference type="Proteomes" id="UP000473574">
    <property type="component" value="Unassembled WGS sequence"/>
</dbReference>
<accession>A0A6M0S6P3</accession>
<comment type="caution">
    <text evidence="1">The sequence shown here is derived from an EMBL/GenBank/DDBJ whole genome shotgun (WGS) entry which is preliminary data.</text>
</comment>
<gene>
    <name evidence="1" type="ORF">D0962_15345</name>
</gene>